<protein>
    <submittedName>
        <fullName evidence="2">Uncharacterized protein</fullName>
    </submittedName>
</protein>
<name>A0A284QXG0_ARMOS</name>
<reference evidence="2" key="1">
    <citation type="submission" date="2017-01" db="EMBL/GenBank/DDBJ databases">
        <authorList>
            <person name="Mah S.A."/>
            <person name="Swanson W.J."/>
            <person name="Moy G.W."/>
            <person name="Vacquier V.D."/>
        </authorList>
    </citation>
    <scope>NUCLEOTIDE SEQUENCE [LARGE SCALE GENOMIC DNA]</scope>
    <source>
        <strain evidence="2">C18/9</strain>
    </source>
</reference>
<evidence type="ECO:0000256" key="1">
    <source>
        <dbReference type="SAM" id="Phobius"/>
    </source>
</evidence>
<keyword evidence="1" id="KW-0472">Membrane</keyword>
<feature type="transmembrane region" description="Helical" evidence="1">
    <location>
        <begin position="12"/>
        <end position="38"/>
    </location>
</feature>
<proteinExistence type="predicted"/>
<keyword evidence="1" id="KW-1133">Transmembrane helix</keyword>
<accession>A0A284QXG0</accession>
<organism evidence="2 3">
    <name type="scientific">Armillaria ostoyae</name>
    <name type="common">Armillaria root rot fungus</name>
    <dbReference type="NCBI Taxonomy" id="47428"/>
    <lineage>
        <taxon>Eukaryota</taxon>
        <taxon>Fungi</taxon>
        <taxon>Dikarya</taxon>
        <taxon>Basidiomycota</taxon>
        <taxon>Agaricomycotina</taxon>
        <taxon>Agaricomycetes</taxon>
        <taxon>Agaricomycetidae</taxon>
        <taxon>Agaricales</taxon>
        <taxon>Marasmiineae</taxon>
        <taxon>Physalacriaceae</taxon>
        <taxon>Armillaria</taxon>
    </lineage>
</organism>
<dbReference type="OMA" id="TTDMEDR"/>
<dbReference type="EMBL" id="FUEG01000003">
    <property type="protein sequence ID" value="SJL01144.1"/>
    <property type="molecule type" value="Genomic_DNA"/>
</dbReference>
<keyword evidence="3" id="KW-1185">Reference proteome</keyword>
<gene>
    <name evidence="2" type="ORF">ARMOST_04462</name>
</gene>
<keyword evidence="1" id="KW-0812">Transmembrane</keyword>
<dbReference type="OrthoDB" id="2855170at2759"/>
<evidence type="ECO:0000313" key="3">
    <source>
        <dbReference type="Proteomes" id="UP000219338"/>
    </source>
</evidence>
<sequence length="198" mass="22959">MTSHSNKWTMQYVYQIALVIWSRPLAKFFLLGVIGHWVSKTGSTVVVLLVFVTNLASLHFFHESQQQVVKKAAKLEKIAPKFIDFTTDMEDRRVLYEADARSKVDAIRLCSSTVILHCLEYKQNTEAQYTVALQASTPWDKLDAMKNKLWLQKMQIDSLTSFYSQYKRAYLDNASGVQLEETPEEWVTRMNKMFTSRS</sequence>
<evidence type="ECO:0000313" key="2">
    <source>
        <dbReference type="EMBL" id="SJL01144.1"/>
    </source>
</evidence>
<feature type="transmembrane region" description="Helical" evidence="1">
    <location>
        <begin position="44"/>
        <end position="61"/>
    </location>
</feature>
<dbReference type="AlphaFoldDB" id="A0A284QXG0"/>
<dbReference type="Proteomes" id="UP000219338">
    <property type="component" value="Unassembled WGS sequence"/>
</dbReference>